<dbReference type="Proteomes" id="UP000189705">
    <property type="component" value="Unplaced"/>
</dbReference>
<comment type="catalytic activity">
    <reaction evidence="12">
        <text>N-(5Z,8Z,11Z,14Z-eicosatetraenoyl)-L-serine + H2O = (5Z,8Z,11Z,14Z)-eicosatetraenoate + L-serine</text>
        <dbReference type="Rhea" id="RHEA:64116"/>
        <dbReference type="ChEBI" id="CHEBI:15377"/>
        <dbReference type="ChEBI" id="CHEBI:32395"/>
        <dbReference type="ChEBI" id="CHEBI:33384"/>
        <dbReference type="ChEBI" id="CHEBI:149697"/>
    </reaction>
    <physiologicalReaction direction="left-to-right" evidence="12">
        <dbReference type="Rhea" id="RHEA:64117"/>
    </physiologicalReaction>
</comment>
<evidence type="ECO:0000256" key="10">
    <source>
        <dbReference type="ARBA" id="ARBA00048052"/>
    </source>
</evidence>
<evidence type="ECO:0000256" key="2">
    <source>
        <dbReference type="ARBA" id="ARBA00009199"/>
    </source>
</evidence>
<evidence type="ECO:0000259" key="41">
    <source>
        <dbReference type="Pfam" id="PF01425"/>
    </source>
</evidence>
<keyword evidence="42" id="KW-1185">Reference proteome</keyword>
<keyword evidence="5" id="KW-0378">Hydrolase</keyword>
<comment type="catalytic activity">
    <reaction evidence="23">
        <text>N-(9Z-octadecenoyl)-taurine + H2O = taurine + (9Z)-octadecenoate</text>
        <dbReference type="Rhea" id="RHEA:63148"/>
        <dbReference type="ChEBI" id="CHEBI:15377"/>
        <dbReference type="ChEBI" id="CHEBI:30823"/>
        <dbReference type="ChEBI" id="CHEBI:146191"/>
        <dbReference type="ChEBI" id="CHEBI:507393"/>
    </reaction>
    <physiologicalReaction direction="left-to-right" evidence="23">
        <dbReference type="Rhea" id="RHEA:63149"/>
    </physiologicalReaction>
</comment>
<comment type="catalytic activity">
    <reaction evidence="33">
        <text>(15Z)-tetracosenamide + H2O = (15Z)-tetracosenoate + NH4(+)</text>
        <dbReference type="Rhea" id="RHEA:63028"/>
        <dbReference type="ChEBI" id="CHEBI:15377"/>
        <dbReference type="ChEBI" id="CHEBI:28938"/>
        <dbReference type="ChEBI" id="CHEBI:32392"/>
        <dbReference type="ChEBI" id="CHEBI:146166"/>
    </reaction>
    <physiologicalReaction direction="left-to-right" evidence="33">
        <dbReference type="Rhea" id="RHEA:63029"/>
    </physiologicalReaction>
</comment>
<dbReference type="InterPro" id="IPR036928">
    <property type="entry name" value="AS_sf"/>
</dbReference>
<evidence type="ECO:0000256" key="6">
    <source>
        <dbReference type="ARBA" id="ARBA00022963"/>
    </source>
</evidence>
<comment type="catalytic activity">
    <reaction evidence="32">
        <text>(8Z,11Z,14Z)-eicosatrienamide + H2O = (8Z,11Z,14Z)-eicosatrienoate + NH4(+)</text>
        <dbReference type="Rhea" id="RHEA:62996"/>
        <dbReference type="ChEBI" id="CHEBI:15377"/>
        <dbReference type="ChEBI" id="CHEBI:28938"/>
        <dbReference type="ChEBI" id="CHEBI:71589"/>
        <dbReference type="ChEBI" id="CHEBI:146163"/>
    </reaction>
    <physiologicalReaction direction="left-to-right" evidence="32">
        <dbReference type="Rhea" id="RHEA:62997"/>
    </physiologicalReaction>
</comment>
<evidence type="ECO:0000256" key="11">
    <source>
        <dbReference type="ARBA" id="ARBA00048606"/>
    </source>
</evidence>
<feature type="domain" description="Amidase" evidence="41">
    <location>
        <begin position="95"/>
        <end position="564"/>
    </location>
</feature>
<feature type="active site" description="Charge relay system" evidence="38">
    <location>
        <position position="219"/>
    </location>
</feature>
<evidence type="ECO:0000256" key="17">
    <source>
        <dbReference type="ARBA" id="ARBA00051200"/>
    </source>
</evidence>
<comment type="catalytic activity">
    <reaction evidence="24">
        <text>(9Z,12Z,15Z)-octadecatrienamide + H2O = (9Z,12Z,15Z)-octadecatrienoate + NH4(+)</text>
        <dbReference type="Rhea" id="RHEA:62976"/>
        <dbReference type="ChEBI" id="CHEBI:15377"/>
        <dbReference type="ChEBI" id="CHEBI:28938"/>
        <dbReference type="ChEBI" id="CHEBI:32387"/>
        <dbReference type="ChEBI" id="CHEBI:142684"/>
    </reaction>
    <physiologicalReaction direction="left-to-right" evidence="24">
        <dbReference type="Rhea" id="RHEA:62977"/>
    </physiologicalReaction>
</comment>
<evidence type="ECO:0000256" key="1">
    <source>
        <dbReference type="ARBA" id="ARBA00000208"/>
    </source>
</evidence>
<dbReference type="GO" id="GO:0017064">
    <property type="term" value="F:fatty acid amide hydrolase activity"/>
    <property type="evidence" value="ECO:0007669"/>
    <property type="project" value="UniProtKB-EC"/>
</dbReference>
<dbReference type="InterPro" id="IPR023631">
    <property type="entry name" value="Amidase_dom"/>
</dbReference>
<organism evidence="42 43">
    <name type="scientific">Alligator sinensis</name>
    <name type="common">Chinese alligator</name>
    <dbReference type="NCBI Taxonomy" id="38654"/>
    <lineage>
        <taxon>Eukaryota</taxon>
        <taxon>Metazoa</taxon>
        <taxon>Chordata</taxon>
        <taxon>Craniata</taxon>
        <taxon>Vertebrata</taxon>
        <taxon>Euteleostomi</taxon>
        <taxon>Archelosauria</taxon>
        <taxon>Archosauria</taxon>
        <taxon>Crocodylia</taxon>
        <taxon>Alligatoridae</taxon>
        <taxon>Alligatorinae</taxon>
        <taxon>Alligator</taxon>
    </lineage>
</organism>
<evidence type="ECO:0000256" key="3">
    <source>
        <dbReference type="ARBA" id="ARBA00012112"/>
    </source>
</evidence>
<reference evidence="43" key="1">
    <citation type="submission" date="2025-08" db="UniProtKB">
        <authorList>
            <consortium name="RefSeq"/>
        </authorList>
    </citation>
    <scope>IDENTIFICATION</scope>
</reference>
<comment type="catalytic activity">
    <reaction evidence="30">
        <text>N-(5Z,8Z,11Z,14Z)-eicosatetraenoyl-glycine + H2O = (5Z,8Z,11Z,14Z)-eicosatetraenoate + glycine</text>
        <dbReference type="Rhea" id="RHEA:64108"/>
        <dbReference type="ChEBI" id="CHEBI:15377"/>
        <dbReference type="ChEBI" id="CHEBI:32395"/>
        <dbReference type="ChEBI" id="CHEBI:57305"/>
        <dbReference type="ChEBI" id="CHEBI:59002"/>
    </reaction>
    <physiologicalReaction direction="left-to-right" evidence="30">
        <dbReference type="Rhea" id="RHEA:64109"/>
    </physiologicalReaction>
</comment>
<comment type="catalytic activity">
    <reaction evidence="14">
        <text>1-O-methyl-(5Z,8Z,11Z,14Z)-eicosatetraenoate + H2O = methanol + (5Z,8Z,11Z,14Z)-eicosatetraenoate + H(+)</text>
        <dbReference type="Rhea" id="RHEA:63052"/>
        <dbReference type="ChEBI" id="CHEBI:15377"/>
        <dbReference type="ChEBI" id="CHEBI:15378"/>
        <dbReference type="ChEBI" id="CHEBI:17790"/>
        <dbReference type="ChEBI" id="CHEBI:32395"/>
        <dbReference type="ChEBI" id="CHEBI:78033"/>
    </reaction>
    <physiologicalReaction direction="left-to-right" evidence="14">
        <dbReference type="Rhea" id="RHEA:63053"/>
    </physiologicalReaction>
</comment>
<comment type="catalytic activity">
    <reaction evidence="27">
        <text>(6Z)-octadecenamide + H2O = (6Z)-octadecenoate + NH4(+)</text>
        <dbReference type="Rhea" id="RHEA:63008"/>
        <dbReference type="ChEBI" id="CHEBI:15377"/>
        <dbReference type="ChEBI" id="CHEBI:28938"/>
        <dbReference type="ChEBI" id="CHEBI:32375"/>
        <dbReference type="ChEBI" id="CHEBI:146168"/>
    </reaction>
    <physiologicalReaction direction="left-to-right" evidence="27">
        <dbReference type="Rhea" id="RHEA:63009"/>
    </physiologicalReaction>
</comment>
<comment type="catalytic activity">
    <reaction evidence="22">
        <text>N-docosanoyl-taurine + H2O = docosanoate + taurine</text>
        <dbReference type="Rhea" id="RHEA:63156"/>
        <dbReference type="ChEBI" id="CHEBI:15377"/>
        <dbReference type="ChEBI" id="CHEBI:23858"/>
        <dbReference type="ChEBI" id="CHEBI:146196"/>
        <dbReference type="ChEBI" id="CHEBI:507393"/>
    </reaction>
    <physiologicalReaction direction="left-to-right" evidence="22">
        <dbReference type="Rhea" id="RHEA:63157"/>
    </physiologicalReaction>
</comment>
<comment type="catalytic activity">
    <reaction evidence="15">
        <text>tetradecamide + H2O = tetradecanoate + NH4(+)</text>
        <dbReference type="Rhea" id="RHEA:62992"/>
        <dbReference type="ChEBI" id="CHEBI:15377"/>
        <dbReference type="ChEBI" id="CHEBI:28938"/>
        <dbReference type="ChEBI" id="CHEBI:30807"/>
        <dbReference type="ChEBI" id="CHEBI:137125"/>
    </reaction>
    <physiologicalReaction direction="left-to-right" evidence="15">
        <dbReference type="Rhea" id="RHEA:62993"/>
    </physiologicalReaction>
</comment>
<keyword evidence="40" id="KW-1133">Transmembrane helix</keyword>
<evidence type="ECO:0000256" key="22">
    <source>
        <dbReference type="ARBA" id="ARBA00051914"/>
    </source>
</evidence>
<comment type="catalytic activity">
    <reaction evidence="21">
        <text>N-tetracosanoyl-taurine + H2O = tetracosanoate + taurine</text>
        <dbReference type="Rhea" id="RHEA:63140"/>
        <dbReference type="ChEBI" id="CHEBI:15377"/>
        <dbReference type="ChEBI" id="CHEBI:31014"/>
        <dbReference type="ChEBI" id="CHEBI:132049"/>
        <dbReference type="ChEBI" id="CHEBI:507393"/>
    </reaction>
    <physiologicalReaction direction="left-to-right" evidence="21">
        <dbReference type="Rhea" id="RHEA:63141"/>
    </physiologicalReaction>
</comment>
<evidence type="ECO:0000256" key="38">
    <source>
        <dbReference type="PIRSR" id="PIRSR001221-1"/>
    </source>
</evidence>
<dbReference type="EC" id="3.5.1.99" evidence="3"/>
<feature type="transmembrane region" description="Helical" evidence="40">
    <location>
        <begin position="12"/>
        <end position="28"/>
    </location>
</feature>
<evidence type="ECO:0000256" key="9">
    <source>
        <dbReference type="ARBA" id="ARBA00047476"/>
    </source>
</evidence>
<protein>
    <recommendedName>
        <fullName evidence="34">Fatty-acid amide hydrolase 1</fullName>
        <ecNumber evidence="3">3.5.1.99</ecNumber>
    </recommendedName>
    <alternativeName>
        <fullName evidence="37">Anandamide amidohydrolase 1</fullName>
    </alternativeName>
    <alternativeName>
        <fullName evidence="35">Fatty acid ester hydrolase</fullName>
    </alternativeName>
    <alternativeName>
        <fullName evidence="36">Oleamide hydrolase 1</fullName>
    </alternativeName>
</protein>
<comment type="catalytic activity">
    <reaction evidence="8">
        <text>(9Z)-octadecenoate + glycine = N-(9Z-octadecenoyl)glycine + H2O</text>
        <dbReference type="Rhea" id="RHEA:51316"/>
        <dbReference type="ChEBI" id="CHEBI:15377"/>
        <dbReference type="ChEBI" id="CHEBI:30823"/>
        <dbReference type="ChEBI" id="CHEBI:57305"/>
        <dbReference type="ChEBI" id="CHEBI:133992"/>
    </reaction>
    <physiologicalReaction direction="right-to-left" evidence="8">
        <dbReference type="Rhea" id="RHEA:51318"/>
    </physiologicalReaction>
</comment>
<evidence type="ECO:0000256" key="35">
    <source>
        <dbReference type="ARBA" id="ARBA00077111"/>
    </source>
</evidence>
<evidence type="ECO:0000256" key="15">
    <source>
        <dbReference type="ARBA" id="ARBA00050766"/>
    </source>
</evidence>
<evidence type="ECO:0000256" key="32">
    <source>
        <dbReference type="ARBA" id="ARBA00052857"/>
    </source>
</evidence>
<keyword evidence="6" id="KW-0442">Lipid degradation</keyword>
<dbReference type="GO" id="GO:0004040">
    <property type="term" value="F:amidase activity"/>
    <property type="evidence" value="ECO:0007669"/>
    <property type="project" value="TreeGrafter"/>
</dbReference>
<dbReference type="PROSITE" id="PS00571">
    <property type="entry name" value="AMIDASES"/>
    <property type="match status" value="1"/>
</dbReference>
<comment type="catalytic activity">
    <reaction evidence="1">
        <text>(9Z)-octadecenamide + H2O = (9Z)-octadecenoate + NH4(+)</text>
        <dbReference type="Rhea" id="RHEA:26506"/>
        <dbReference type="ChEBI" id="CHEBI:15377"/>
        <dbReference type="ChEBI" id="CHEBI:28938"/>
        <dbReference type="ChEBI" id="CHEBI:30823"/>
        <dbReference type="ChEBI" id="CHEBI:116314"/>
        <dbReference type="EC" id="3.5.1.99"/>
    </reaction>
    <physiologicalReaction direction="left-to-right" evidence="1">
        <dbReference type="Rhea" id="RHEA:26507"/>
    </physiologicalReaction>
</comment>
<dbReference type="InterPro" id="IPR052096">
    <property type="entry name" value="Endocannabinoid_amidase"/>
</dbReference>
<dbReference type="KEGG" id="asn:102371093"/>
<proteinExistence type="inferred from homology"/>
<evidence type="ECO:0000256" key="37">
    <source>
        <dbReference type="ARBA" id="ARBA00077216"/>
    </source>
</evidence>
<dbReference type="SUPFAM" id="SSF75304">
    <property type="entry name" value="Amidase signature (AS) enzymes"/>
    <property type="match status" value="1"/>
</dbReference>
<dbReference type="Pfam" id="PF01425">
    <property type="entry name" value="Amidase"/>
    <property type="match status" value="1"/>
</dbReference>
<feature type="binding site" evidence="39">
    <location>
        <position position="193"/>
    </location>
    <ligand>
        <name>substrate</name>
    </ligand>
</feature>
<feature type="binding site" evidence="39">
    <location>
        <begin position="240"/>
        <end position="243"/>
    </location>
    <ligand>
        <name>substrate</name>
    </ligand>
</feature>
<evidence type="ECO:0000256" key="36">
    <source>
        <dbReference type="ARBA" id="ARBA00077157"/>
    </source>
</evidence>
<comment type="catalytic activity">
    <reaction evidence="13">
        <text>(11Z,14Z)-eicosadienamide + H2O = (11Z,14Z)-eicosadienoate + NH4(+)</text>
        <dbReference type="Rhea" id="RHEA:63004"/>
        <dbReference type="ChEBI" id="CHEBI:15377"/>
        <dbReference type="ChEBI" id="CHEBI:28938"/>
        <dbReference type="ChEBI" id="CHEBI:77220"/>
        <dbReference type="ChEBI" id="CHEBI:146165"/>
    </reaction>
    <physiologicalReaction direction="left-to-right" evidence="13">
        <dbReference type="Rhea" id="RHEA:63005"/>
    </physiologicalReaction>
</comment>
<evidence type="ECO:0000256" key="28">
    <source>
        <dbReference type="ARBA" id="ARBA00052514"/>
    </source>
</evidence>
<evidence type="ECO:0000313" key="42">
    <source>
        <dbReference type="Proteomes" id="UP000189705"/>
    </source>
</evidence>
<dbReference type="InterPro" id="IPR020556">
    <property type="entry name" value="Amidase_CS"/>
</dbReference>
<evidence type="ECO:0000256" key="27">
    <source>
        <dbReference type="ARBA" id="ARBA00052512"/>
    </source>
</evidence>
<evidence type="ECO:0000256" key="40">
    <source>
        <dbReference type="SAM" id="Phobius"/>
    </source>
</evidence>
<dbReference type="GO" id="GO:0009062">
    <property type="term" value="P:fatty acid catabolic process"/>
    <property type="evidence" value="ECO:0007669"/>
    <property type="project" value="TreeGrafter"/>
</dbReference>
<dbReference type="eggNOG" id="KOG1212">
    <property type="taxonomic scope" value="Eukaryota"/>
</dbReference>
<keyword evidence="40" id="KW-0812">Transmembrane</keyword>
<feature type="active site" description="Acyl-ester intermediate" evidence="38">
    <location>
        <position position="243"/>
    </location>
</feature>
<gene>
    <name evidence="43" type="primary">LOC102371093</name>
</gene>
<dbReference type="InParanoid" id="A0A1U7RMZ8"/>
<sequence length="581" mass="65291">MPFPGETWLSPYLGTAVLCCLVVTIWLLRWKRRAALWKQVEEARRKREQRLERMQKVALTFREQNPGVEADRILSLPLVELSEELRNGSLPPEHVLYTYLDKAFQVNKDINCLTDYLQECESQLQEVKKQEKKGLLYGIPVSVKDSIECKGHDSTMGFLKNLNRPAAEDSVVVQVLKRQGAIPFVKSNVPQGLLSYDCSNVIFGPTANPLNHTRSPGGSSGGEGALIGSGGSILGIGTDIGGSLRIPAAFCGICAFKPTGSRLSQKGMVAILRGQKSAIPAIGPMARDVDSLALYMRALLCDDLFRLDSSVPPMPFKEEVYASSRPLRIGYHDTDSLTLATPSMRRAVLETKKLLEDAGHTLVPFKPHFSEDFFFNVCLTGLFADGSSTYVDNFKGELKEPYARQFLLMTKMPDWFKKLISWITGPIIPRLSKMLGNLVTRSVKEVWVLHSECEEYKREFMADWRKLDLDVMLCPMFGPAFKAGYPSKLSVLVSYTILYNYLDFPAGVVPVTTVTEEDEEALKSYKGYHHDWYDKLLVKATCEAVGLPLAVQCVALPWEEELCLRFMKEVERLTQRKQKHL</sequence>
<comment type="catalytic activity">
    <reaction evidence="18">
        <text>(11Z)-eicosenamide + H2O = (11Z)-eicosenoate + NH4(+)</text>
        <dbReference type="Rhea" id="RHEA:63120"/>
        <dbReference type="ChEBI" id="CHEBI:15377"/>
        <dbReference type="ChEBI" id="CHEBI:28938"/>
        <dbReference type="ChEBI" id="CHEBI:32426"/>
        <dbReference type="ChEBI" id="CHEBI:146167"/>
    </reaction>
    <physiologicalReaction direction="left-to-right" evidence="18">
        <dbReference type="Rhea" id="RHEA:63121"/>
    </physiologicalReaction>
</comment>
<feature type="active site" description="Charge relay system" evidence="38">
    <location>
        <position position="144"/>
    </location>
</feature>
<evidence type="ECO:0000313" key="43">
    <source>
        <dbReference type="RefSeq" id="XP_006015881.3"/>
    </source>
</evidence>
<dbReference type="Gene3D" id="3.90.1300.10">
    <property type="entry name" value="Amidase signature (AS) domain"/>
    <property type="match status" value="1"/>
</dbReference>
<evidence type="ECO:0000256" key="34">
    <source>
        <dbReference type="ARBA" id="ARBA00073178"/>
    </source>
</evidence>
<evidence type="ECO:0000256" key="12">
    <source>
        <dbReference type="ARBA" id="ARBA00050294"/>
    </source>
</evidence>
<evidence type="ECO:0000256" key="18">
    <source>
        <dbReference type="ARBA" id="ARBA00051311"/>
    </source>
</evidence>
<keyword evidence="4" id="KW-0597">Phosphoprotein</keyword>
<evidence type="ECO:0000256" key="4">
    <source>
        <dbReference type="ARBA" id="ARBA00022553"/>
    </source>
</evidence>
<evidence type="ECO:0000256" key="7">
    <source>
        <dbReference type="ARBA" id="ARBA00023098"/>
    </source>
</evidence>
<keyword evidence="40" id="KW-0472">Membrane</keyword>
<comment type="catalytic activity">
    <reaction evidence="26">
        <text>N-docosanoyl-ethanolamine + H2O = docosanoate + ethanolamine</text>
        <dbReference type="Rhea" id="RHEA:63128"/>
        <dbReference type="ChEBI" id="CHEBI:15377"/>
        <dbReference type="ChEBI" id="CHEBI:23858"/>
        <dbReference type="ChEBI" id="CHEBI:57603"/>
        <dbReference type="ChEBI" id="CHEBI:146186"/>
    </reaction>
    <physiologicalReaction direction="left-to-right" evidence="26">
        <dbReference type="Rhea" id="RHEA:63129"/>
    </physiologicalReaction>
</comment>
<evidence type="ECO:0000256" key="26">
    <source>
        <dbReference type="ARBA" id="ARBA00052458"/>
    </source>
</evidence>
<evidence type="ECO:0000256" key="5">
    <source>
        <dbReference type="ARBA" id="ARBA00022801"/>
    </source>
</evidence>
<evidence type="ECO:0000256" key="14">
    <source>
        <dbReference type="ARBA" id="ARBA00050481"/>
    </source>
</evidence>
<dbReference type="FunFam" id="3.90.1300.10:FF:000001">
    <property type="entry name" value="Fatty-acid amide hydrolase 1"/>
    <property type="match status" value="1"/>
</dbReference>
<evidence type="ECO:0000256" key="31">
    <source>
        <dbReference type="ARBA" id="ARBA00052818"/>
    </source>
</evidence>
<evidence type="ECO:0000256" key="13">
    <source>
        <dbReference type="ARBA" id="ARBA00050403"/>
    </source>
</evidence>
<evidence type="ECO:0000256" key="30">
    <source>
        <dbReference type="ARBA" id="ARBA00052709"/>
    </source>
</evidence>
<evidence type="ECO:0000256" key="8">
    <source>
        <dbReference type="ARBA" id="ARBA00047450"/>
    </source>
</evidence>
<accession>A0A1U7RMZ8</accession>
<evidence type="ECO:0000256" key="20">
    <source>
        <dbReference type="ARBA" id="ARBA00051454"/>
    </source>
</evidence>
<evidence type="ECO:0000256" key="24">
    <source>
        <dbReference type="ARBA" id="ARBA00052337"/>
    </source>
</evidence>
<evidence type="ECO:0000256" key="21">
    <source>
        <dbReference type="ARBA" id="ARBA00051492"/>
    </source>
</evidence>
<dbReference type="AlphaFoldDB" id="A0A1U7RMZ8"/>
<keyword evidence="7" id="KW-0443">Lipid metabolism</keyword>
<evidence type="ECO:0000256" key="29">
    <source>
        <dbReference type="ARBA" id="ARBA00052634"/>
    </source>
</evidence>
<dbReference type="RefSeq" id="XP_006015881.3">
    <property type="nucleotide sequence ID" value="XM_006015819.3"/>
</dbReference>
<evidence type="ECO:0000256" key="19">
    <source>
        <dbReference type="ARBA" id="ARBA00051346"/>
    </source>
</evidence>
<comment type="catalytic activity">
    <reaction evidence="20">
        <text>N-octadecanoyl ethanolamine + H2O = octadecanoate + ethanolamine</text>
        <dbReference type="Rhea" id="RHEA:63124"/>
        <dbReference type="ChEBI" id="CHEBI:15377"/>
        <dbReference type="ChEBI" id="CHEBI:25629"/>
        <dbReference type="ChEBI" id="CHEBI:57603"/>
        <dbReference type="ChEBI" id="CHEBI:85299"/>
    </reaction>
    <physiologicalReaction direction="left-to-right" evidence="20">
        <dbReference type="Rhea" id="RHEA:63125"/>
    </physiologicalReaction>
</comment>
<comment type="catalytic activity">
    <reaction evidence="9">
        <text>2-(5Z,8Z,11Z,14Z-eicosatetraenoyl)-glycerol + H2O = glycerol + (5Z,8Z,11Z,14Z)-eicosatetraenoate + H(+)</text>
        <dbReference type="Rhea" id="RHEA:26132"/>
        <dbReference type="ChEBI" id="CHEBI:15377"/>
        <dbReference type="ChEBI" id="CHEBI:15378"/>
        <dbReference type="ChEBI" id="CHEBI:17754"/>
        <dbReference type="ChEBI" id="CHEBI:32395"/>
        <dbReference type="ChEBI" id="CHEBI:52392"/>
    </reaction>
    <physiologicalReaction direction="left-to-right" evidence="9">
        <dbReference type="Rhea" id="RHEA:26133"/>
    </physiologicalReaction>
</comment>
<name>A0A1U7RMZ8_ALLSI</name>
<evidence type="ECO:0000256" key="25">
    <source>
        <dbReference type="ARBA" id="ARBA00052426"/>
    </source>
</evidence>
<evidence type="ECO:0000256" key="23">
    <source>
        <dbReference type="ARBA" id="ARBA00052289"/>
    </source>
</evidence>
<comment type="catalytic activity">
    <reaction evidence="31">
        <text>(11Z,14Z,17Z)-eicosatrienamide + H2O = (11Z,14Z,17Z)-eicosatrienoate + NH4(+)</text>
        <dbReference type="Rhea" id="RHEA:63000"/>
        <dbReference type="ChEBI" id="CHEBI:15377"/>
        <dbReference type="ChEBI" id="CHEBI:28938"/>
        <dbReference type="ChEBI" id="CHEBI:77223"/>
        <dbReference type="ChEBI" id="CHEBI:146164"/>
    </reaction>
    <physiologicalReaction direction="left-to-right" evidence="31">
        <dbReference type="Rhea" id="RHEA:63001"/>
    </physiologicalReaction>
</comment>
<evidence type="ECO:0000256" key="16">
    <source>
        <dbReference type="ARBA" id="ARBA00050992"/>
    </source>
</evidence>
<evidence type="ECO:0000256" key="33">
    <source>
        <dbReference type="ARBA" id="ARBA00052906"/>
    </source>
</evidence>
<feature type="binding site" evidence="39">
    <location>
        <position position="219"/>
    </location>
    <ligand>
        <name>substrate</name>
    </ligand>
</feature>
<comment type="catalytic activity">
    <reaction evidence="19">
        <text>N-(9Z-hexadecenoyl) ethanolamine + H2O = (9Z)-hexadecenoate + ethanolamine</text>
        <dbReference type="Rhea" id="RHEA:35563"/>
        <dbReference type="ChEBI" id="CHEBI:15377"/>
        <dbReference type="ChEBI" id="CHEBI:32372"/>
        <dbReference type="ChEBI" id="CHEBI:57603"/>
        <dbReference type="ChEBI" id="CHEBI:71465"/>
    </reaction>
    <physiologicalReaction direction="left-to-right" evidence="19">
        <dbReference type="Rhea" id="RHEA:35564"/>
    </physiologicalReaction>
</comment>
<comment type="catalytic activity">
    <reaction evidence="29">
        <text>N-tricosanoyl-taurine + H2O = tricosanoate + taurine</text>
        <dbReference type="Rhea" id="RHEA:63164"/>
        <dbReference type="ChEBI" id="CHEBI:15377"/>
        <dbReference type="ChEBI" id="CHEBI:79007"/>
        <dbReference type="ChEBI" id="CHEBI:146197"/>
        <dbReference type="ChEBI" id="CHEBI:507393"/>
    </reaction>
    <physiologicalReaction direction="left-to-right" evidence="29">
        <dbReference type="Rhea" id="RHEA:63165"/>
    </physiologicalReaction>
</comment>
<dbReference type="PANTHER" id="PTHR45847">
    <property type="entry name" value="FATTY ACID AMIDE HYDROLASE"/>
    <property type="match status" value="1"/>
</dbReference>
<comment type="catalytic activity">
    <reaction evidence="16">
        <text>N-(15Z-tetracosenoyl)-ethanolamine + H2O = (15Z)-tetracosenoate + ethanolamine</text>
        <dbReference type="Rhea" id="RHEA:63144"/>
        <dbReference type="ChEBI" id="CHEBI:15377"/>
        <dbReference type="ChEBI" id="CHEBI:32392"/>
        <dbReference type="ChEBI" id="CHEBI:57603"/>
        <dbReference type="ChEBI" id="CHEBI:146187"/>
    </reaction>
    <physiologicalReaction direction="left-to-right" evidence="16">
        <dbReference type="Rhea" id="RHEA:63145"/>
    </physiologicalReaction>
</comment>
<dbReference type="STRING" id="38654.A0A1U7RMZ8"/>
<dbReference type="GeneID" id="102371093"/>
<comment type="catalytic activity">
    <reaction evidence="10">
        <text>N-(9Z-octadecenoyl) ethanolamine + H2O = ethanolamine + (9Z)-octadecenoate</text>
        <dbReference type="Rhea" id="RHEA:45060"/>
        <dbReference type="ChEBI" id="CHEBI:15377"/>
        <dbReference type="ChEBI" id="CHEBI:30823"/>
        <dbReference type="ChEBI" id="CHEBI:57603"/>
        <dbReference type="ChEBI" id="CHEBI:71466"/>
    </reaction>
    <physiologicalReaction direction="left-to-right" evidence="10">
        <dbReference type="Rhea" id="RHEA:45061"/>
    </physiologicalReaction>
</comment>
<comment type="catalytic activity">
    <reaction evidence="11">
        <text>N-(5Z,8Z,11Z,14Z-eicosatetraenoyl)-ethanolamine + H2O = ethanolamine + (5Z,8Z,11Z,14Z)-eicosatetraenoate</text>
        <dbReference type="Rhea" id="RHEA:26136"/>
        <dbReference type="ChEBI" id="CHEBI:2700"/>
        <dbReference type="ChEBI" id="CHEBI:15377"/>
        <dbReference type="ChEBI" id="CHEBI:32395"/>
        <dbReference type="ChEBI" id="CHEBI:57603"/>
        <dbReference type="EC" id="3.5.1.99"/>
    </reaction>
    <physiologicalReaction direction="left-to-right" evidence="11">
        <dbReference type="Rhea" id="RHEA:26137"/>
    </physiologicalReaction>
</comment>
<comment type="similarity">
    <text evidence="2">Belongs to the amidase family.</text>
</comment>
<evidence type="ECO:0000256" key="39">
    <source>
        <dbReference type="PIRSR" id="PIRSR001221-2"/>
    </source>
</evidence>
<dbReference type="PANTHER" id="PTHR45847:SF3">
    <property type="entry name" value="FATTY-ACID AMIDE HYDROLASE 1"/>
    <property type="match status" value="1"/>
</dbReference>
<comment type="catalytic activity">
    <reaction evidence="25">
        <text>(9Z,12Z)-octadecadienamide + H2O = (9Z,12Z)-octadecadienoate + NH4(+)</text>
        <dbReference type="Rhea" id="RHEA:63020"/>
        <dbReference type="ChEBI" id="CHEBI:15377"/>
        <dbReference type="ChEBI" id="CHEBI:28938"/>
        <dbReference type="ChEBI" id="CHEBI:30245"/>
        <dbReference type="ChEBI" id="CHEBI:82984"/>
    </reaction>
    <physiologicalReaction direction="left-to-right" evidence="25">
        <dbReference type="Rhea" id="RHEA:63021"/>
    </physiologicalReaction>
</comment>
<dbReference type="PIRSF" id="PIRSF001221">
    <property type="entry name" value="Amidase_fungi"/>
    <property type="match status" value="1"/>
</dbReference>
<comment type="catalytic activity">
    <reaction evidence="17">
        <text>(5Z,8Z,11Z,14Z)-eicosatetraenamide + H2O = (5Z,8Z,11Z,14Z)-eicosatetraenoate + NH4(+)</text>
        <dbReference type="Rhea" id="RHEA:63016"/>
        <dbReference type="ChEBI" id="CHEBI:15377"/>
        <dbReference type="ChEBI" id="CHEBI:28938"/>
        <dbReference type="ChEBI" id="CHEBI:32395"/>
        <dbReference type="ChEBI" id="CHEBI:137830"/>
    </reaction>
    <physiologicalReaction direction="left-to-right" evidence="17">
        <dbReference type="Rhea" id="RHEA:63017"/>
    </physiologicalReaction>
</comment>
<comment type="catalytic activity">
    <reaction evidence="28">
        <text>N-(15Z-tetracosenoyl)-taurine + H2O = (15Z)-tetracosenoate + taurine</text>
        <dbReference type="Rhea" id="RHEA:63160"/>
        <dbReference type="ChEBI" id="CHEBI:15377"/>
        <dbReference type="ChEBI" id="CHEBI:32392"/>
        <dbReference type="ChEBI" id="CHEBI:146198"/>
        <dbReference type="ChEBI" id="CHEBI:507393"/>
    </reaction>
    <physiologicalReaction direction="left-to-right" evidence="28">
        <dbReference type="Rhea" id="RHEA:63161"/>
    </physiologicalReaction>
</comment>